<feature type="region of interest" description="Disordered" evidence="1">
    <location>
        <begin position="158"/>
        <end position="186"/>
    </location>
</feature>
<name>A0A9N8DEA1_9STRA</name>
<sequence length="1001" mass="110892">MASFLSFVYRRQTSAPASFDSSTRRGAAAAEARHSLPSSIGKTEDITELDGNRPQFLPPGVSSSGSSESAWAAPHNLSSHDESEDSSVVVLDDDEDDRFLSSPFTPEGLLPRKSVDSMRRNLKLEMPPRALDKSMSSAHTEAEFSGVAKILAGRVKPQGNAMKSPARASSKSQNIYRDAEGDSDEDNMILPPPQYMVQSTSTFGSSIQSPPVSTSSFYSKHSSKNHAPVAMSPVLQVGQARTAVGALVALREAANSHPNASIAMSSSSAKQAEQKTTAKSEPAGQKKKSRHQHHLTKQHSFPMSVLPPRPKEFDQVEQQHPVEEEEVAPPRDENANVPYHPSAIGVRRRSDGVFNTASIGTGLEPSRTGGVSQFQRYGVHTLDNNRIHLSSSMSSKSSMISTGQQMDEQLSTARTWAAAGSLALSDALATANSEPKAIAYDEVEEDFDDLLVARKFRNQEMQKERMKLEDTFFELEEEHESEYTRDEEDYGEEASEYYPEQEVEETHYRYKETDGIDFEDALLRRKARNQRHETEKFLHEVVARLRDNLDLVADIEAAASRTVAAMGSWFVKTPIDTENLLTGFSFERRNKLLSCIDSILNEMALAQPEEFIVSPSKVPVMAVSHDTLTQALHFCRALIVSAIPRNEREKMVKELPCDEVNSNQQHLFVWKSLPELNHALGIVAPPQTPVTVRGGGTSLFSLPEESGAETPHTSNVSLATSITSVNTYNAPRQRANQSARPQLILQQDGLQLRQTVQVISSLLQKLSLACMDLGEVNAGKQSTDMARKYVLACDNIKQLYLRLLTIKKEDAKALMGTFYLESQSPESNAMIAREVSADEEDMAETHSKDMRAVRTVPMFSGRFQGQNRGQTTLLVDRVGNSMSFGGPTPMPSPRRSSYPLEMPRQQPRESRGMSLFSPSTEDMRSKASDYSIPYELDDLRRQVGSYDRDDSDDTEERDGPCENGFETREEAEEWRAMYENVSLAASSLRSLGQPQAKSTAR</sequence>
<feature type="region of interest" description="Disordered" evidence="1">
    <location>
        <begin position="258"/>
        <end position="337"/>
    </location>
</feature>
<dbReference type="AlphaFoldDB" id="A0A9N8DEA1"/>
<comment type="caution">
    <text evidence="2">The sequence shown here is derived from an EMBL/GenBank/DDBJ whole genome shotgun (WGS) entry which is preliminary data.</text>
</comment>
<feature type="compositionally biased region" description="Acidic residues" evidence="1">
    <location>
        <begin position="477"/>
        <end position="503"/>
    </location>
</feature>
<feature type="region of interest" description="Disordered" evidence="1">
    <location>
        <begin position="15"/>
        <end position="88"/>
    </location>
</feature>
<accession>A0A9N8DEA1</accession>
<feature type="compositionally biased region" description="Basic residues" evidence="1">
    <location>
        <begin position="285"/>
        <end position="297"/>
    </location>
</feature>
<dbReference type="OrthoDB" id="46834at2759"/>
<feature type="region of interest" description="Disordered" evidence="1">
    <location>
        <begin position="477"/>
        <end position="505"/>
    </location>
</feature>
<evidence type="ECO:0000256" key="1">
    <source>
        <dbReference type="SAM" id="MobiDB-lite"/>
    </source>
</evidence>
<dbReference type="EMBL" id="CAICTM010000053">
    <property type="protein sequence ID" value="CAB9499111.1"/>
    <property type="molecule type" value="Genomic_DNA"/>
</dbReference>
<evidence type="ECO:0000313" key="2">
    <source>
        <dbReference type="EMBL" id="CAB9499111.1"/>
    </source>
</evidence>
<protein>
    <submittedName>
        <fullName evidence="2">Uncharacterized protein</fullName>
    </submittedName>
</protein>
<feature type="compositionally biased region" description="Basic and acidic residues" evidence="1">
    <location>
        <begin position="957"/>
        <end position="967"/>
    </location>
</feature>
<feature type="compositionally biased region" description="Polar residues" evidence="1">
    <location>
        <begin position="258"/>
        <end position="271"/>
    </location>
</feature>
<organism evidence="2 3">
    <name type="scientific">Seminavis robusta</name>
    <dbReference type="NCBI Taxonomy" id="568900"/>
    <lineage>
        <taxon>Eukaryota</taxon>
        <taxon>Sar</taxon>
        <taxon>Stramenopiles</taxon>
        <taxon>Ochrophyta</taxon>
        <taxon>Bacillariophyta</taxon>
        <taxon>Bacillariophyceae</taxon>
        <taxon>Bacillariophycidae</taxon>
        <taxon>Naviculales</taxon>
        <taxon>Naviculaceae</taxon>
        <taxon>Seminavis</taxon>
    </lineage>
</organism>
<proteinExistence type="predicted"/>
<evidence type="ECO:0000313" key="3">
    <source>
        <dbReference type="Proteomes" id="UP001153069"/>
    </source>
</evidence>
<reference evidence="2" key="1">
    <citation type="submission" date="2020-06" db="EMBL/GenBank/DDBJ databases">
        <authorList>
            <consortium name="Plant Systems Biology data submission"/>
        </authorList>
    </citation>
    <scope>NUCLEOTIDE SEQUENCE</scope>
    <source>
        <strain evidence="2">D6</strain>
    </source>
</reference>
<keyword evidence="3" id="KW-1185">Reference proteome</keyword>
<feature type="region of interest" description="Disordered" evidence="1">
    <location>
        <begin position="881"/>
        <end position="967"/>
    </location>
</feature>
<dbReference type="Proteomes" id="UP001153069">
    <property type="component" value="Unassembled WGS sequence"/>
</dbReference>
<gene>
    <name evidence="2" type="ORF">SEMRO_54_G031700.1</name>
</gene>